<evidence type="ECO:0008006" key="3">
    <source>
        <dbReference type="Google" id="ProtNLM"/>
    </source>
</evidence>
<dbReference type="Proteomes" id="UP001597308">
    <property type="component" value="Unassembled WGS sequence"/>
</dbReference>
<proteinExistence type="predicted"/>
<dbReference type="EMBL" id="JBHUER010000003">
    <property type="protein sequence ID" value="MFD1702440.1"/>
    <property type="molecule type" value="Genomic_DNA"/>
</dbReference>
<dbReference type="RefSeq" id="WP_378797750.1">
    <property type="nucleotide sequence ID" value="NZ_JBHUER010000003.1"/>
</dbReference>
<reference evidence="2" key="1">
    <citation type="journal article" date="2019" name="Int. J. Syst. Evol. Microbiol.">
        <title>The Global Catalogue of Microorganisms (GCM) 10K type strain sequencing project: providing services to taxonomists for standard genome sequencing and annotation.</title>
        <authorList>
            <consortium name="The Broad Institute Genomics Platform"/>
            <consortium name="The Broad Institute Genome Sequencing Center for Infectious Disease"/>
            <person name="Wu L."/>
            <person name="Ma J."/>
        </authorList>
    </citation>
    <scope>NUCLEOTIDE SEQUENCE [LARGE SCALE GENOMIC DNA]</scope>
    <source>
        <strain evidence="2">KCTC 23707</strain>
    </source>
</reference>
<sequence length="168" mass="18260">MMLPALFCLAACDDPAPPEPPHDVVATLTTETPLAERRWLELKDKVSPALWLASREAGRDLDERAPEVDRIRASIATADARFTEGPRMIANRAVQVQEMLAENGVKEAPSVVIESLASLATEADGERAGFGETCQHYVTSRISGLSREDTLAALRRTPLPTAKPGDER</sequence>
<keyword evidence="2" id="KW-1185">Reference proteome</keyword>
<evidence type="ECO:0000313" key="2">
    <source>
        <dbReference type="Proteomes" id="UP001597308"/>
    </source>
</evidence>
<accession>A0ABW4K2Q4</accession>
<gene>
    <name evidence="1" type="ORF">ACFSCV_05410</name>
</gene>
<evidence type="ECO:0000313" key="1">
    <source>
        <dbReference type="EMBL" id="MFD1702440.1"/>
    </source>
</evidence>
<name>A0ABW4K2Q4_9HYPH</name>
<comment type="caution">
    <text evidence="1">The sequence shown here is derived from an EMBL/GenBank/DDBJ whole genome shotgun (WGS) entry which is preliminary data.</text>
</comment>
<organism evidence="1 2">
    <name type="scientific">Methylopila henanensis</name>
    <dbReference type="NCBI Taxonomy" id="873516"/>
    <lineage>
        <taxon>Bacteria</taxon>
        <taxon>Pseudomonadati</taxon>
        <taxon>Pseudomonadota</taxon>
        <taxon>Alphaproteobacteria</taxon>
        <taxon>Hyphomicrobiales</taxon>
        <taxon>Methylopilaceae</taxon>
        <taxon>Methylopila</taxon>
    </lineage>
</organism>
<protein>
    <recommendedName>
        <fullName evidence="3">MxaH protein</fullName>
    </recommendedName>
</protein>